<keyword evidence="4" id="KW-1185">Reference proteome</keyword>
<feature type="chain" id="PRO_5047302580" evidence="1">
    <location>
        <begin position="19"/>
        <end position="454"/>
    </location>
</feature>
<dbReference type="RefSeq" id="WP_386665656.1">
    <property type="nucleotide sequence ID" value="NZ_JBHLTG010000001.1"/>
</dbReference>
<dbReference type="SUPFAM" id="SSF52096">
    <property type="entry name" value="ClpP/crotonase"/>
    <property type="match status" value="1"/>
</dbReference>
<dbReference type="EMBL" id="JBHLTG010000001">
    <property type="protein sequence ID" value="MFC0677329.1"/>
    <property type="molecule type" value="Genomic_DNA"/>
</dbReference>
<gene>
    <name evidence="3" type="ORF">ACFFGH_05615</name>
</gene>
<evidence type="ECO:0000313" key="3">
    <source>
        <dbReference type="EMBL" id="MFC0677329.1"/>
    </source>
</evidence>
<evidence type="ECO:0000313" key="4">
    <source>
        <dbReference type="Proteomes" id="UP001589896"/>
    </source>
</evidence>
<dbReference type="Pfam" id="PF03572">
    <property type="entry name" value="Peptidase_S41"/>
    <property type="match status" value="1"/>
</dbReference>
<dbReference type="PANTHER" id="PTHR32060:SF30">
    <property type="entry name" value="CARBOXY-TERMINAL PROCESSING PROTEASE CTPA"/>
    <property type="match status" value="1"/>
</dbReference>
<keyword evidence="3" id="KW-0378">Hydrolase</keyword>
<dbReference type="GO" id="GO:0016787">
    <property type="term" value="F:hydrolase activity"/>
    <property type="evidence" value="ECO:0007669"/>
    <property type="project" value="UniProtKB-KW"/>
</dbReference>
<sequence length="454" mass="47188">MKGLALWLLVFTAGAAHAQVAAGQWHLSGDPQLYRVEVAGGAELRGAAITLQGTGSERGSGAASRVIDAATYRNSVLTLSARVTADEVSGGAGIWLRASADGRPPAFANSQRQPVRGTAADVERQISIVVPRDATRISFGPLLNGSGRTTVTGWVLDSRPCSANPAVTPERVLAAAVDAVKRSALNAGRVDWVTVEPKARAMLGDSTCPEAAYPAVRMVLAALGDRHSRLLEPAARREMVSTATATSEPAITVSDNVGYVLLPGFRGAEGGAATALARGVRERLGALAPEARCGWVVDLRRNSGGNVFPMLAALKPLLGDGELGVYEDRNGRRQPWHASGPALARNEDQSSRAVAVLLGPRTASSGEAIAIAFRGRADTRSFGLPTAGLSTGNGIVDLPDGSRIMLTEGVAIDRRGQRYGGVVTPDTTVDGAADADSALQAARRWLDAQCVEAP</sequence>
<dbReference type="SMART" id="SM00245">
    <property type="entry name" value="TSPc"/>
    <property type="match status" value="1"/>
</dbReference>
<reference evidence="3 4" key="1">
    <citation type="submission" date="2024-09" db="EMBL/GenBank/DDBJ databases">
        <authorList>
            <person name="Sun Q."/>
            <person name="Mori K."/>
        </authorList>
    </citation>
    <scope>NUCLEOTIDE SEQUENCE [LARGE SCALE GENOMIC DNA]</scope>
    <source>
        <strain evidence="3 4">KCTC 23076</strain>
    </source>
</reference>
<evidence type="ECO:0000256" key="1">
    <source>
        <dbReference type="SAM" id="SignalP"/>
    </source>
</evidence>
<proteinExistence type="predicted"/>
<comment type="caution">
    <text evidence="3">The sequence shown here is derived from an EMBL/GenBank/DDBJ whole genome shotgun (WGS) entry which is preliminary data.</text>
</comment>
<dbReference type="Gene3D" id="3.90.226.10">
    <property type="entry name" value="2-enoyl-CoA Hydratase, Chain A, domain 1"/>
    <property type="match status" value="1"/>
</dbReference>
<dbReference type="PANTHER" id="PTHR32060">
    <property type="entry name" value="TAIL-SPECIFIC PROTEASE"/>
    <property type="match status" value="1"/>
</dbReference>
<feature type="signal peptide" evidence="1">
    <location>
        <begin position="1"/>
        <end position="18"/>
    </location>
</feature>
<organism evidence="3 4">
    <name type="scientific">Lysobacter korlensis</name>
    <dbReference type="NCBI Taxonomy" id="553636"/>
    <lineage>
        <taxon>Bacteria</taxon>
        <taxon>Pseudomonadati</taxon>
        <taxon>Pseudomonadota</taxon>
        <taxon>Gammaproteobacteria</taxon>
        <taxon>Lysobacterales</taxon>
        <taxon>Lysobacteraceae</taxon>
        <taxon>Lysobacter</taxon>
    </lineage>
</organism>
<dbReference type="CDD" id="cd06567">
    <property type="entry name" value="Peptidase_S41"/>
    <property type="match status" value="1"/>
</dbReference>
<protein>
    <submittedName>
        <fullName evidence="3">S41 family peptidase</fullName>
        <ecNumber evidence="3">3.4.-.-</ecNumber>
    </submittedName>
</protein>
<keyword evidence="1" id="KW-0732">Signal</keyword>
<dbReference type="InterPro" id="IPR005151">
    <property type="entry name" value="Tail-specific_protease"/>
</dbReference>
<name>A0ABV6RK15_9GAMM</name>
<evidence type="ECO:0000259" key="2">
    <source>
        <dbReference type="SMART" id="SM00245"/>
    </source>
</evidence>
<dbReference type="InterPro" id="IPR029045">
    <property type="entry name" value="ClpP/crotonase-like_dom_sf"/>
</dbReference>
<dbReference type="Proteomes" id="UP001589896">
    <property type="component" value="Unassembled WGS sequence"/>
</dbReference>
<feature type="domain" description="Tail specific protease" evidence="2">
    <location>
        <begin position="228"/>
        <end position="430"/>
    </location>
</feature>
<accession>A0ABV6RK15</accession>
<dbReference type="EC" id="3.4.-.-" evidence="3"/>